<dbReference type="Proteomes" id="UP001059824">
    <property type="component" value="Chromosome"/>
</dbReference>
<keyword evidence="2" id="KW-1185">Reference proteome</keyword>
<name>A0A857MMJ7_9BACT</name>
<dbReference type="EMBL" id="CP045921">
    <property type="protein sequence ID" value="QHN42802.1"/>
    <property type="molecule type" value="Genomic_DNA"/>
</dbReference>
<dbReference type="Gene3D" id="2.40.320.10">
    <property type="entry name" value="Hypothetical Protein Pfu-838710-001"/>
    <property type="match status" value="1"/>
</dbReference>
<proteinExistence type="predicted"/>
<gene>
    <name evidence="1" type="ORF">GII36_02980</name>
</gene>
<dbReference type="KEGG" id="mama:GII36_02980"/>
<accession>A0A857MMJ7</accession>
<sequence>MTHVSLSQSKQEVERAPDDARKFIVHNLDSTILDGNDIVRCNFPTDWIETDENTEKKIVRKVYDDGTIQMLLIAKTTESGKRSSEKRPLIQNEYDSLLKSSQLRVEKNRYSFNYTQGNVVFKVNYDEFVGSELRVLEVDTETEELRAMFEPDKFPAQLEEVAAGDRSYEGYRVASHL</sequence>
<organism evidence="1 2">
    <name type="scientific">Candidatus Mycosynbacter amalyticus</name>
    <dbReference type="NCBI Taxonomy" id="2665156"/>
    <lineage>
        <taxon>Bacteria</taxon>
        <taxon>Candidatus Saccharimonadota</taxon>
        <taxon>Candidatus Saccharimonadota incertae sedis</taxon>
        <taxon>Candidatus Mycosynbacter</taxon>
    </lineage>
</organism>
<dbReference type="RefSeq" id="WP_260764352.1">
    <property type="nucleotide sequence ID" value="NZ_CP045921.1"/>
</dbReference>
<evidence type="ECO:0000313" key="1">
    <source>
        <dbReference type="EMBL" id="QHN42802.1"/>
    </source>
</evidence>
<reference evidence="1" key="1">
    <citation type="journal article" date="2021" name="Nat. Microbiol.">
        <title>Cocultivation of an ultrasmall environmental parasitic bacterium with lytic ability against bacteria associated with wastewater foams.</title>
        <authorList>
            <person name="Batinovic S."/>
            <person name="Rose J.J.A."/>
            <person name="Ratcliffe J."/>
            <person name="Seviour R.J."/>
            <person name="Petrovski S."/>
        </authorList>
    </citation>
    <scope>NUCLEOTIDE SEQUENCE</scope>
    <source>
        <strain evidence="1">JR1</strain>
    </source>
</reference>
<evidence type="ECO:0008006" key="3">
    <source>
        <dbReference type="Google" id="ProtNLM"/>
    </source>
</evidence>
<protein>
    <recommendedName>
        <fullName evidence="3">CYTH domain-containing protein</fullName>
    </recommendedName>
</protein>
<evidence type="ECO:0000313" key="2">
    <source>
        <dbReference type="Proteomes" id="UP001059824"/>
    </source>
</evidence>
<dbReference type="AlphaFoldDB" id="A0A857MMJ7"/>